<dbReference type="PANTHER" id="PTHR42077">
    <property type="entry name" value="YALI0F30239P"/>
    <property type="match status" value="1"/>
</dbReference>
<dbReference type="PANTHER" id="PTHR42077:SF1">
    <property type="entry name" value="YALI0F30239P"/>
    <property type="match status" value="1"/>
</dbReference>
<sequence length="103" mass="11697">MGSLGQLIPLLILFVTVGIVAFIGYQIYLYTNELANRGVKKMEKKNITFTKDGMKVGVKEVRDEDYADKTQSVLVKAWSFTSFPAYKSRLGWNKEAEPSKKTR</sequence>
<organism evidence="2 3">
    <name type="scientific">Macrophomina phaseolina</name>
    <dbReference type="NCBI Taxonomy" id="35725"/>
    <lineage>
        <taxon>Eukaryota</taxon>
        <taxon>Fungi</taxon>
        <taxon>Dikarya</taxon>
        <taxon>Ascomycota</taxon>
        <taxon>Pezizomycotina</taxon>
        <taxon>Dothideomycetes</taxon>
        <taxon>Dothideomycetes incertae sedis</taxon>
        <taxon>Botryosphaeriales</taxon>
        <taxon>Botryosphaeriaceae</taxon>
        <taxon>Macrophomina</taxon>
    </lineage>
</organism>
<accession>A0ABQ8GU94</accession>
<evidence type="ECO:0000256" key="1">
    <source>
        <dbReference type="SAM" id="Phobius"/>
    </source>
</evidence>
<keyword evidence="1" id="KW-1133">Transmembrane helix</keyword>
<feature type="transmembrane region" description="Helical" evidence="1">
    <location>
        <begin position="6"/>
        <end position="31"/>
    </location>
</feature>
<comment type="caution">
    <text evidence="2">The sequence shown here is derived from an EMBL/GenBank/DDBJ whole genome shotgun (WGS) entry which is preliminary data.</text>
</comment>
<gene>
    <name evidence="2" type="ORF">B0J12DRAFT_638078</name>
</gene>
<dbReference type="Proteomes" id="UP000774617">
    <property type="component" value="Unassembled WGS sequence"/>
</dbReference>
<keyword evidence="1" id="KW-0472">Membrane</keyword>
<protein>
    <submittedName>
        <fullName evidence="2">Uncharacterized protein</fullName>
    </submittedName>
</protein>
<dbReference type="EMBL" id="JAGTJR010000001">
    <property type="protein sequence ID" value="KAH7064815.1"/>
    <property type="molecule type" value="Genomic_DNA"/>
</dbReference>
<keyword evidence="1" id="KW-0812">Transmembrane</keyword>
<proteinExistence type="predicted"/>
<reference evidence="2 3" key="1">
    <citation type="journal article" date="2021" name="Nat. Commun.">
        <title>Genetic determinants of endophytism in the Arabidopsis root mycobiome.</title>
        <authorList>
            <person name="Mesny F."/>
            <person name="Miyauchi S."/>
            <person name="Thiergart T."/>
            <person name="Pickel B."/>
            <person name="Atanasova L."/>
            <person name="Karlsson M."/>
            <person name="Huettel B."/>
            <person name="Barry K.W."/>
            <person name="Haridas S."/>
            <person name="Chen C."/>
            <person name="Bauer D."/>
            <person name="Andreopoulos W."/>
            <person name="Pangilinan J."/>
            <person name="LaButti K."/>
            <person name="Riley R."/>
            <person name="Lipzen A."/>
            <person name="Clum A."/>
            <person name="Drula E."/>
            <person name="Henrissat B."/>
            <person name="Kohler A."/>
            <person name="Grigoriev I.V."/>
            <person name="Martin F.M."/>
            <person name="Hacquard S."/>
        </authorList>
    </citation>
    <scope>NUCLEOTIDE SEQUENCE [LARGE SCALE GENOMIC DNA]</scope>
    <source>
        <strain evidence="2 3">MPI-SDFR-AT-0080</strain>
    </source>
</reference>
<name>A0ABQ8GU94_9PEZI</name>
<keyword evidence="3" id="KW-1185">Reference proteome</keyword>
<evidence type="ECO:0000313" key="2">
    <source>
        <dbReference type="EMBL" id="KAH7064815.1"/>
    </source>
</evidence>
<evidence type="ECO:0000313" key="3">
    <source>
        <dbReference type="Proteomes" id="UP000774617"/>
    </source>
</evidence>